<dbReference type="EMBL" id="VLKN01000005">
    <property type="protein sequence ID" value="TWI01906.1"/>
    <property type="molecule type" value="Genomic_DNA"/>
</dbReference>
<protein>
    <submittedName>
        <fullName evidence="3">Phosphate-selective porin OprO/OprP</fullName>
    </submittedName>
</protein>
<keyword evidence="1" id="KW-0175">Coiled coil</keyword>
<evidence type="ECO:0000256" key="2">
    <source>
        <dbReference type="SAM" id="SignalP"/>
    </source>
</evidence>
<feature type="signal peptide" evidence="2">
    <location>
        <begin position="1"/>
        <end position="26"/>
    </location>
</feature>
<dbReference type="InterPro" id="IPR023614">
    <property type="entry name" value="Porin_dom_sf"/>
</dbReference>
<feature type="coiled-coil region" evidence="1">
    <location>
        <begin position="33"/>
        <end position="86"/>
    </location>
</feature>
<dbReference type="SUPFAM" id="SSF56935">
    <property type="entry name" value="Porins"/>
    <property type="match status" value="1"/>
</dbReference>
<dbReference type="Proteomes" id="UP000315167">
    <property type="component" value="Unassembled WGS sequence"/>
</dbReference>
<dbReference type="Gene3D" id="2.40.160.10">
    <property type="entry name" value="Porin"/>
    <property type="match status" value="1"/>
</dbReference>
<dbReference type="Pfam" id="PF07396">
    <property type="entry name" value="Porin_O_P"/>
    <property type="match status" value="1"/>
</dbReference>
<dbReference type="AlphaFoldDB" id="A0A562L306"/>
<keyword evidence="2" id="KW-0732">Signal</keyword>
<organism evidence="3 4">
    <name type="scientific">Luteimonas cucumeris</name>
    <dbReference type="NCBI Taxonomy" id="985012"/>
    <lineage>
        <taxon>Bacteria</taxon>
        <taxon>Pseudomonadati</taxon>
        <taxon>Pseudomonadota</taxon>
        <taxon>Gammaproteobacteria</taxon>
        <taxon>Lysobacterales</taxon>
        <taxon>Lysobacteraceae</taxon>
        <taxon>Luteimonas</taxon>
    </lineage>
</organism>
<evidence type="ECO:0000256" key="1">
    <source>
        <dbReference type="SAM" id="Coils"/>
    </source>
</evidence>
<evidence type="ECO:0000313" key="4">
    <source>
        <dbReference type="Proteomes" id="UP000315167"/>
    </source>
</evidence>
<proteinExistence type="predicted"/>
<dbReference type="OrthoDB" id="9807854at2"/>
<keyword evidence="4" id="KW-1185">Reference proteome</keyword>
<evidence type="ECO:0000313" key="3">
    <source>
        <dbReference type="EMBL" id="TWI01906.1"/>
    </source>
</evidence>
<sequence length="485" mass="52201">MSHAWPPRSSLIAAITLALSTSLAHAQSKPPSVEELARRLQAIEQRLGTASIATGDDASDEGVANAANLDQRLRVIERKLELQAEEAPAKAASTTTVSLSASKGLSVKSPAPGDVEIRFKGLVQGDGRFFINDTRNPQDDGFLLRRVEPTIEGNWGSLVGFRITPELAGDNASLLDAWLDLQFDPRAALRIGKSKTPVGLERLQSSNALSQVELGLPGELAPGRDIGLQLQGEIANATTNYALGVYNGAPDGRDGATTNPDNEFEVAARVFAQPWKHAGNALSGLGFGIAGSSGDKRGSGNAFLPRYRTPGQDMFFHYRGAVAADGKHTRWSPQAYYYRNAFGLFAEYIRSEQVVVLPAGGTRDTFDHRAWQLSTSWVLTGEDASYKGVSRPNQAFTTDGAGWGALELVARYGVLDVDDDAFPLFADPATAASQASSWGLALNWYLTGNFKLVANYTHTRFEGGAPEAGDREDEKAFFTRAQFSF</sequence>
<gene>
    <name evidence="3" type="ORF">IP90_02466</name>
</gene>
<reference evidence="3 4" key="1">
    <citation type="journal article" date="2015" name="Stand. Genomic Sci.">
        <title>Genomic Encyclopedia of Bacterial and Archaeal Type Strains, Phase III: the genomes of soil and plant-associated and newly described type strains.</title>
        <authorList>
            <person name="Whitman W.B."/>
            <person name="Woyke T."/>
            <person name="Klenk H.P."/>
            <person name="Zhou Y."/>
            <person name="Lilburn T.G."/>
            <person name="Beck B.J."/>
            <person name="De Vos P."/>
            <person name="Vandamme P."/>
            <person name="Eisen J.A."/>
            <person name="Garrity G."/>
            <person name="Hugenholtz P."/>
            <person name="Kyrpides N.C."/>
        </authorList>
    </citation>
    <scope>NUCLEOTIDE SEQUENCE [LARGE SCALE GENOMIC DNA]</scope>
    <source>
        <strain evidence="3 4">CGMCC 1.10821</strain>
    </source>
</reference>
<dbReference type="RefSeq" id="WP_144899949.1">
    <property type="nucleotide sequence ID" value="NZ_VLKN01000005.1"/>
</dbReference>
<accession>A0A562L306</accession>
<name>A0A562L306_9GAMM</name>
<comment type="caution">
    <text evidence="3">The sequence shown here is derived from an EMBL/GenBank/DDBJ whole genome shotgun (WGS) entry which is preliminary data.</text>
</comment>
<dbReference type="InterPro" id="IPR010870">
    <property type="entry name" value="Porin_O/P"/>
</dbReference>
<feature type="chain" id="PRO_5021931096" evidence="2">
    <location>
        <begin position="27"/>
        <end position="485"/>
    </location>
</feature>